<protein>
    <submittedName>
        <fullName evidence="1">WGS project CBMG000000000 data, contig CS5907-c001388</fullName>
    </submittedName>
</protein>
<comment type="caution">
    <text evidence="1">The sequence shown here is derived from an EMBL/GenBank/DDBJ whole genome shotgun (WGS) entry which is preliminary data.</text>
</comment>
<accession>A0A096PF33</accession>
<sequence>MFMGPPIKDSPIIDGPVSVLPRVSRNSIQVEIDPRKQLRGPHIYYTLIDIEIDRCLQQAN</sequence>
<dbReference type="AlphaFoldDB" id="A0A096PF33"/>
<dbReference type="EMBL" id="CBMG010001384">
    <property type="protein sequence ID" value="CEG03574.1"/>
    <property type="molecule type" value="Genomic_DNA"/>
</dbReference>
<organism evidence="1">
    <name type="scientific">Fusarium acuminatum CS5907</name>
    <dbReference type="NCBI Taxonomy" id="1318461"/>
    <lineage>
        <taxon>Eukaryota</taxon>
        <taxon>Fungi</taxon>
        <taxon>Dikarya</taxon>
        <taxon>Ascomycota</taxon>
        <taxon>Pezizomycotina</taxon>
        <taxon>Sordariomycetes</taxon>
        <taxon>Hypocreomycetidae</taxon>
        <taxon>Hypocreales</taxon>
        <taxon>Nectriaceae</taxon>
        <taxon>Fusarium</taxon>
        <taxon>Fusarium tricinctum species complex</taxon>
    </lineage>
</organism>
<gene>
    <name evidence="1" type="ORF">BN851_0070970</name>
</gene>
<name>A0A096PF33_9HYPO</name>
<proteinExistence type="predicted"/>
<reference evidence="1" key="1">
    <citation type="submission" date="2013-05" db="EMBL/GenBank/DDBJ databases">
        <title>Draft genome sequences of six wheat associated Fusarium spp. isolates.</title>
        <authorList>
            <person name="Moolhuijzen P.M."/>
            <person name="Manners J.M."/>
            <person name="Wilcox S."/>
            <person name="Bellgard M.I."/>
            <person name="Gardiner D.M."/>
        </authorList>
    </citation>
    <scope>NUCLEOTIDE SEQUENCE</scope>
    <source>
        <strain evidence="1">CS5907</strain>
        <strain evidence="1">CS5907</strain>
    </source>
</reference>
<evidence type="ECO:0000313" key="1">
    <source>
        <dbReference type="EMBL" id="CEG03574.1"/>
    </source>
</evidence>